<reference evidence="2 3" key="1">
    <citation type="submission" date="2021-06" db="EMBL/GenBank/DDBJ databases">
        <title>Genome-based taxonomic framework of Microbacterium strains isolated from marine environment, the description of four new species and reclassification of four preexisting species.</title>
        <authorList>
            <person name="Lee S.D."/>
            <person name="Kim S.-M."/>
            <person name="Byeon Y.-S."/>
            <person name="Yang H.L."/>
            <person name="Kim I.S."/>
        </authorList>
    </citation>
    <scope>NUCLEOTIDE SEQUENCE [LARGE SCALE GENOMIC DNA]</scope>
    <source>
        <strain evidence="2 3">SSW1-36</strain>
    </source>
</reference>
<dbReference type="RefSeq" id="WP_247633243.1">
    <property type="nucleotide sequence ID" value="NZ_CP078077.1"/>
</dbReference>
<dbReference type="EMBL" id="CP078077">
    <property type="protein sequence ID" value="UPL14342.1"/>
    <property type="molecule type" value="Genomic_DNA"/>
</dbReference>
<dbReference type="Proteomes" id="UP000831963">
    <property type="component" value="Chromosome"/>
</dbReference>
<evidence type="ECO:0000313" key="3">
    <source>
        <dbReference type="Proteomes" id="UP000831963"/>
    </source>
</evidence>
<accession>A0ABY4INJ0</accession>
<keyword evidence="3" id="KW-1185">Reference proteome</keyword>
<proteinExistence type="predicted"/>
<sequence length="80" mass="8555">MAAGDIVTFHRNGIWFNRIEGEAGVIGSGYLTEADAVVAGRGSAAARQVEHLIHDEEPPADADDPYARHPRDRVGVSMQG</sequence>
<evidence type="ECO:0000313" key="2">
    <source>
        <dbReference type="EMBL" id="UPL14342.1"/>
    </source>
</evidence>
<evidence type="ECO:0000256" key="1">
    <source>
        <dbReference type="SAM" id="MobiDB-lite"/>
    </source>
</evidence>
<protein>
    <recommendedName>
        <fullName evidence="4">DUF2188 domain-containing protein</fullName>
    </recommendedName>
</protein>
<name>A0ABY4INJ0_9MICO</name>
<organism evidence="2 3">
    <name type="scientific">Microbacterium galbinum</name>
    <dbReference type="NCBI Taxonomy" id="2851646"/>
    <lineage>
        <taxon>Bacteria</taxon>
        <taxon>Bacillati</taxon>
        <taxon>Actinomycetota</taxon>
        <taxon>Actinomycetes</taxon>
        <taxon>Micrococcales</taxon>
        <taxon>Microbacteriaceae</taxon>
        <taxon>Microbacterium</taxon>
    </lineage>
</organism>
<evidence type="ECO:0008006" key="4">
    <source>
        <dbReference type="Google" id="ProtNLM"/>
    </source>
</evidence>
<feature type="region of interest" description="Disordered" evidence="1">
    <location>
        <begin position="55"/>
        <end position="80"/>
    </location>
</feature>
<feature type="compositionally biased region" description="Basic and acidic residues" evidence="1">
    <location>
        <begin position="65"/>
        <end position="74"/>
    </location>
</feature>
<gene>
    <name evidence="2" type="ORF">KV396_07565</name>
</gene>